<dbReference type="SMART" id="SM00248">
    <property type="entry name" value="ANK"/>
    <property type="match status" value="6"/>
</dbReference>
<protein>
    <recommendedName>
        <fullName evidence="7">Ankyrin repeat protein</fullName>
    </recommendedName>
</protein>
<dbReference type="PROSITE" id="PS50088">
    <property type="entry name" value="ANK_REPEAT"/>
    <property type="match status" value="1"/>
</dbReference>
<feature type="repeat" description="ANK" evidence="3">
    <location>
        <begin position="498"/>
        <end position="530"/>
    </location>
</feature>
<dbReference type="EMBL" id="JAKNSF020000106">
    <property type="protein sequence ID" value="KAK7715655.1"/>
    <property type="molecule type" value="Genomic_DNA"/>
</dbReference>
<name>A0ABR1NUE0_DIAER</name>
<reference evidence="5 6" key="1">
    <citation type="submission" date="2024-02" db="EMBL/GenBank/DDBJ databases">
        <title>De novo assembly and annotation of 12 fungi associated with fruit tree decline syndrome in Ontario, Canada.</title>
        <authorList>
            <person name="Sulman M."/>
            <person name="Ellouze W."/>
            <person name="Ilyukhin E."/>
        </authorList>
    </citation>
    <scope>NUCLEOTIDE SEQUENCE [LARGE SCALE GENOMIC DNA]</scope>
    <source>
        <strain evidence="5 6">M169</strain>
    </source>
</reference>
<dbReference type="PROSITE" id="PS50297">
    <property type="entry name" value="ANK_REP_REGION"/>
    <property type="match status" value="1"/>
</dbReference>
<dbReference type="Proteomes" id="UP001430848">
    <property type="component" value="Unassembled WGS sequence"/>
</dbReference>
<comment type="caution">
    <text evidence="5">The sequence shown here is derived from an EMBL/GenBank/DDBJ whole genome shotgun (WGS) entry which is preliminary data.</text>
</comment>
<dbReference type="InterPro" id="IPR002110">
    <property type="entry name" value="Ankyrin_rpt"/>
</dbReference>
<evidence type="ECO:0000256" key="2">
    <source>
        <dbReference type="ARBA" id="ARBA00023043"/>
    </source>
</evidence>
<sequence>MSRCRYYDDADLVVDKLNYFLELGAETAISWRCEVCDQVFPAFALENVVGIRVGKHLTTSGKFIYDAFDEYDSQLEEDCILKLAKTFREHGCPPERPKSTSEVNPNPSALQIAIFRRYSRVVEYLLEWGAEIDYHYQSNHPRAGRCEHFVEPELAASGRSPLLTALDTQQADIAKLLLTRKPNLRLHGGELMLALRIDDPGLITMLLQAGSSDVDDWKDVLKEAVLRRSPQSIRLLMSMEARGHATIDNVTALRAALITGDHHKAYQQLESCDYDSRALFEAVVQSHRSEDYRPIVEQLLETRPKTPNDGFEVRAVASAAAHQDMYLMNVLMRSFGQGPWTASFPYVSWEPAHGTPLCYWAPKEDKLAGSKHIFDFAAELHTRHNNSTVIATLLEFNVPAKGLDLDICPRLTSETLKQLIAAGANANAEGAICRLIEENKLAHVEVLIKAKVLLNRMHMYSFRSLTAVQAAFEFGSPEMLQMLLDYGGDVNYPAGFCWGRTCLHIAVEDGNIGLVRFLLDKGADVNAKRSLFDSRTAIEFAAENGRLDVLKLLLLQKKHLFRTDAERYQFIRAVKFAEAKGRGPLVTMLKQHINWNSNDQRRLDEMWLTPRHFDNICLDEMTQEPLDEEKQNPNFWEDVCKASRDLGVKDVYDIVGIERWVGKRREEDSNDWTTSGTDRHPEDDLPLDDASSTDRGHKATFEVTLAADEPTRQAGPQTDLGRPGELTSSFKSHDTLMDQVDVPSGLMCEHSVLEWPAWRLNSETGESTQTLAPRALRYRDYNPMWLDMEDNDIDSMMQDVSGGLGTQSRMVETLAHQPATQNVDRESGMVLGEVLDDAPHVNDMDDDAVVHNGVGDIGEAENSHISHFNWGLWDDELFEYHSAAWENWNIGSGTAS</sequence>
<dbReference type="Gene3D" id="1.25.40.20">
    <property type="entry name" value="Ankyrin repeat-containing domain"/>
    <property type="match status" value="2"/>
</dbReference>
<gene>
    <name evidence="5" type="ORF">SLS63_011331</name>
</gene>
<dbReference type="PANTHER" id="PTHR24198:SF165">
    <property type="entry name" value="ANKYRIN REPEAT-CONTAINING PROTEIN-RELATED"/>
    <property type="match status" value="1"/>
</dbReference>
<evidence type="ECO:0000256" key="4">
    <source>
        <dbReference type="SAM" id="MobiDB-lite"/>
    </source>
</evidence>
<proteinExistence type="predicted"/>
<evidence type="ECO:0000313" key="6">
    <source>
        <dbReference type="Proteomes" id="UP001430848"/>
    </source>
</evidence>
<dbReference type="PANTHER" id="PTHR24198">
    <property type="entry name" value="ANKYRIN REPEAT AND PROTEIN KINASE DOMAIN-CONTAINING PROTEIN"/>
    <property type="match status" value="1"/>
</dbReference>
<keyword evidence="1" id="KW-0677">Repeat</keyword>
<keyword evidence="2 3" id="KW-0040">ANK repeat</keyword>
<dbReference type="Pfam" id="PF12796">
    <property type="entry name" value="Ank_2"/>
    <property type="match status" value="1"/>
</dbReference>
<feature type="region of interest" description="Disordered" evidence="4">
    <location>
        <begin position="665"/>
        <end position="696"/>
    </location>
</feature>
<evidence type="ECO:0000256" key="1">
    <source>
        <dbReference type="ARBA" id="ARBA00022737"/>
    </source>
</evidence>
<dbReference type="SUPFAM" id="SSF48403">
    <property type="entry name" value="Ankyrin repeat"/>
    <property type="match status" value="1"/>
</dbReference>
<evidence type="ECO:0000313" key="5">
    <source>
        <dbReference type="EMBL" id="KAK7715655.1"/>
    </source>
</evidence>
<dbReference type="InterPro" id="IPR036770">
    <property type="entry name" value="Ankyrin_rpt-contain_sf"/>
</dbReference>
<evidence type="ECO:0000256" key="3">
    <source>
        <dbReference type="PROSITE-ProRule" id="PRU00023"/>
    </source>
</evidence>
<evidence type="ECO:0008006" key="7">
    <source>
        <dbReference type="Google" id="ProtNLM"/>
    </source>
</evidence>
<organism evidence="5 6">
    <name type="scientific">Diaporthe eres</name>
    <name type="common">Phomopsis oblonga</name>
    <dbReference type="NCBI Taxonomy" id="83184"/>
    <lineage>
        <taxon>Eukaryota</taxon>
        <taxon>Fungi</taxon>
        <taxon>Dikarya</taxon>
        <taxon>Ascomycota</taxon>
        <taxon>Pezizomycotina</taxon>
        <taxon>Sordariomycetes</taxon>
        <taxon>Sordariomycetidae</taxon>
        <taxon>Diaporthales</taxon>
        <taxon>Diaporthaceae</taxon>
        <taxon>Diaporthe</taxon>
        <taxon>Diaporthe eres species complex</taxon>
    </lineage>
</organism>
<accession>A0ABR1NUE0</accession>
<keyword evidence="6" id="KW-1185">Reference proteome</keyword>